<comment type="caution">
    <text evidence="7">The sequence shown here is derived from an EMBL/GenBank/DDBJ whole genome shotgun (WGS) entry which is preliminary data.</text>
</comment>
<dbReference type="InterPro" id="IPR017476">
    <property type="entry name" value="UDP-Glc/GDP-Man"/>
</dbReference>
<dbReference type="GO" id="GO:0016616">
    <property type="term" value="F:oxidoreductase activity, acting on the CH-OH group of donors, NAD or NADP as acceptor"/>
    <property type="evidence" value="ECO:0007669"/>
    <property type="project" value="InterPro"/>
</dbReference>
<dbReference type="RefSeq" id="WP_106137241.1">
    <property type="nucleotide sequence ID" value="NZ_PVTE01000005.1"/>
</dbReference>
<dbReference type="OrthoDB" id="9803238at2"/>
<dbReference type="InterPro" id="IPR001732">
    <property type="entry name" value="UDP-Glc/GDP-Man_DH_N"/>
</dbReference>
<dbReference type="InterPro" id="IPR014027">
    <property type="entry name" value="UDP-Glc/GDP-Man_DH_C"/>
</dbReference>
<dbReference type="InterPro" id="IPR036291">
    <property type="entry name" value="NAD(P)-bd_dom_sf"/>
</dbReference>
<dbReference type="SUPFAM" id="SSF52413">
    <property type="entry name" value="UDP-glucose/GDP-mannose dehydrogenase C-terminal domain"/>
    <property type="match status" value="1"/>
</dbReference>
<dbReference type="Gene3D" id="3.40.50.720">
    <property type="entry name" value="NAD(P)-binding Rossmann-like Domain"/>
    <property type="match status" value="2"/>
</dbReference>
<keyword evidence="5" id="KW-0472">Membrane</keyword>
<dbReference type="PANTHER" id="PTHR43491:SF2">
    <property type="entry name" value="UDP-N-ACETYL-D-MANNOSAMINE DEHYDROGENASE"/>
    <property type="match status" value="1"/>
</dbReference>
<dbReference type="Pfam" id="PF03720">
    <property type="entry name" value="UDPG_MGDP_dh_C"/>
    <property type="match status" value="1"/>
</dbReference>
<keyword evidence="8" id="KW-1185">Reference proteome</keyword>
<name>A0A2T0T8R7_9BACT</name>
<evidence type="ECO:0000256" key="1">
    <source>
        <dbReference type="ARBA" id="ARBA00006601"/>
    </source>
</evidence>
<gene>
    <name evidence="7" type="ORF">CLV58_105252</name>
</gene>
<dbReference type="NCBIfam" id="TIGR03026">
    <property type="entry name" value="NDP-sugDHase"/>
    <property type="match status" value="1"/>
</dbReference>
<dbReference type="SMART" id="SM00984">
    <property type="entry name" value="UDPG_MGDP_dh_C"/>
    <property type="match status" value="1"/>
</dbReference>
<evidence type="ECO:0000313" key="7">
    <source>
        <dbReference type="EMBL" id="PRY42049.1"/>
    </source>
</evidence>
<dbReference type="EMBL" id="PVTE01000005">
    <property type="protein sequence ID" value="PRY42049.1"/>
    <property type="molecule type" value="Genomic_DNA"/>
</dbReference>
<comment type="similarity">
    <text evidence="1 4">Belongs to the UDP-glucose/GDP-mannose dehydrogenase family.</text>
</comment>
<dbReference type="InterPro" id="IPR028359">
    <property type="entry name" value="UDP_ManNAc/GlcNAc_DH"/>
</dbReference>
<evidence type="ECO:0000256" key="2">
    <source>
        <dbReference type="ARBA" id="ARBA00023002"/>
    </source>
</evidence>
<reference evidence="7 8" key="1">
    <citation type="submission" date="2018-03" db="EMBL/GenBank/DDBJ databases">
        <title>Genomic Encyclopedia of Archaeal and Bacterial Type Strains, Phase II (KMG-II): from individual species to whole genera.</title>
        <authorList>
            <person name="Goeker M."/>
        </authorList>
    </citation>
    <scope>NUCLEOTIDE SEQUENCE [LARGE SCALE GENOMIC DNA]</scope>
    <source>
        <strain evidence="7 8">DSM 28354</strain>
    </source>
</reference>
<dbReference type="PIRSF" id="PIRSF500136">
    <property type="entry name" value="UDP_ManNAc_DH"/>
    <property type="match status" value="1"/>
</dbReference>
<feature type="domain" description="UDP-glucose/GDP-mannose dehydrogenase C-terminal" evidence="6">
    <location>
        <begin position="339"/>
        <end position="438"/>
    </location>
</feature>
<dbReference type="Pfam" id="PF03721">
    <property type="entry name" value="UDPG_MGDP_dh_N"/>
    <property type="match status" value="1"/>
</dbReference>
<accession>A0A2T0T8R7</accession>
<organism evidence="7 8">
    <name type="scientific">Spirosoma oryzae</name>
    <dbReference type="NCBI Taxonomy" id="1469603"/>
    <lineage>
        <taxon>Bacteria</taxon>
        <taxon>Pseudomonadati</taxon>
        <taxon>Bacteroidota</taxon>
        <taxon>Cytophagia</taxon>
        <taxon>Cytophagales</taxon>
        <taxon>Cytophagaceae</taxon>
        <taxon>Spirosoma</taxon>
    </lineage>
</organism>
<dbReference type="GO" id="GO:0016628">
    <property type="term" value="F:oxidoreductase activity, acting on the CH-CH group of donors, NAD or NADP as acceptor"/>
    <property type="evidence" value="ECO:0007669"/>
    <property type="project" value="InterPro"/>
</dbReference>
<dbReference type="SUPFAM" id="SSF48179">
    <property type="entry name" value="6-phosphogluconate dehydrogenase C-terminal domain-like"/>
    <property type="match status" value="1"/>
</dbReference>
<dbReference type="AlphaFoldDB" id="A0A2T0T8R7"/>
<keyword evidence="5" id="KW-0812">Transmembrane</keyword>
<feature type="transmembrane region" description="Helical" evidence="5">
    <location>
        <begin position="30"/>
        <end position="48"/>
    </location>
</feature>
<dbReference type="GO" id="GO:0000271">
    <property type="term" value="P:polysaccharide biosynthetic process"/>
    <property type="evidence" value="ECO:0007669"/>
    <property type="project" value="InterPro"/>
</dbReference>
<dbReference type="InterPro" id="IPR008927">
    <property type="entry name" value="6-PGluconate_DH-like_C_sf"/>
</dbReference>
<evidence type="ECO:0000313" key="8">
    <source>
        <dbReference type="Proteomes" id="UP000238375"/>
    </source>
</evidence>
<protein>
    <submittedName>
        <fullName evidence="7">UDP-N-acetyl-D-galactosamine dehydrogenase</fullName>
    </submittedName>
</protein>
<evidence type="ECO:0000256" key="3">
    <source>
        <dbReference type="ARBA" id="ARBA00023027"/>
    </source>
</evidence>
<keyword evidence="5" id="KW-1133">Transmembrane helix</keyword>
<evidence type="ECO:0000259" key="6">
    <source>
        <dbReference type="SMART" id="SM00984"/>
    </source>
</evidence>
<dbReference type="InterPro" id="IPR014026">
    <property type="entry name" value="UDP-Glc/GDP-Man_DH_dimer"/>
</dbReference>
<dbReference type="Pfam" id="PF00984">
    <property type="entry name" value="UDPG_MGDP_dh"/>
    <property type="match status" value="1"/>
</dbReference>
<evidence type="ECO:0000256" key="4">
    <source>
        <dbReference type="PIRNR" id="PIRNR000124"/>
    </source>
</evidence>
<keyword evidence="3" id="KW-0520">NAD</keyword>
<proteinExistence type="inferred from homology"/>
<dbReference type="PIRSF" id="PIRSF000124">
    <property type="entry name" value="UDPglc_GDPman_dh"/>
    <property type="match status" value="1"/>
</dbReference>
<sequence length="449" mass="49826">MCSQDRPALKTENCKLNPVLLDALRQKKKTIAVIGLGYVGLPLALAFARQFRVIGYDISAERVALMQQGEDPSRELSADAFVGTDIRFTANPDDLRHAHFFIIAVPTPIDDYKVPDLRFLQRASDEVGRALKPGDYVIYESTVYPGCTEDDCLPILEQTSGLRLGPDFKLGYSPERINPGDKARTLVDILKVVSGSDAGAANVIAAVYGRIIRAGIYTAPSIKVAEAAKVIENTQRDLNISLMNELAIIFDRMGIDTHEVIRAASTKWNFLPFTPGLVGGHCIGIDPYYLLYKARQLGYDPQVIHSGRRINDAMPAYVATKLLQKLLQHGKNPRQTKVLIMGLTFKENVSDIRNSRVADLVQELMNYSISVHLVDPHASPNEVARSYRMTLLDTPSAQYDAVIVAVGHDVYKSLDIAYFRSLMNGSPILLDLKGLYTLNGETDIDYWRL</sequence>
<dbReference type="InterPro" id="IPR036220">
    <property type="entry name" value="UDP-Glc/GDP-Man_DH_C_sf"/>
</dbReference>
<dbReference type="SUPFAM" id="SSF51735">
    <property type="entry name" value="NAD(P)-binding Rossmann-fold domains"/>
    <property type="match status" value="1"/>
</dbReference>
<dbReference type="GO" id="GO:0051287">
    <property type="term" value="F:NAD binding"/>
    <property type="evidence" value="ECO:0007669"/>
    <property type="project" value="InterPro"/>
</dbReference>
<evidence type="ECO:0000256" key="5">
    <source>
        <dbReference type="SAM" id="Phobius"/>
    </source>
</evidence>
<keyword evidence="2" id="KW-0560">Oxidoreductase</keyword>
<dbReference type="Proteomes" id="UP000238375">
    <property type="component" value="Unassembled WGS sequence"/>
</dbReference>
<dbReference type="PANTHER" id="PTHR43491">
    <property type="entry name" value="UDP-N-ACETYL-D-MANNOSAMINE DEHYDROGENASE"/>
    <property type="match status" value="1"/>
</dbReference>